<gene>
    <name evidence="2" type="ORF">ACM01_13895</name>
</gene>
<evidence type="ECO:0000256" key="1">
    <source>
        <dbReference type="SAM" id="MobiDB-lite"/>
    </source>
</evidence>
<dbReference type="RefSeq" id="WP_048581503.1">
    <property type="nucleotide sequence ID" value="NZ_LFNT01000013.1"/>
</dbReference>
<protein>
    <submittedName>
        <fullName evidence="2">Uncharacterized protein</fullName>
    </submittedName>
</protein>
<dbReference type="EMBL" id="LFNT01000013">
    <property type="protein sequence ID" value="KMS74385.1"/>
    <property type="molecule type" value="Genomic_DNA"/>
</dbReference>
<dbReference type="PATRIC" id="fig|1938.3.peg.3996"/>
<organism evidence="2 3">
    <name type="scientific">Streptomyces viridochromogenes</name>
    <dbReference type="NCBI Taxonomy" id="1938"/>
    <lineage>
        <taxon>Bacteria</taxon>
        <taxon>Bacillati</taxon>
        <taxon>Actinomycetota</taxon>
        <taxon>Actinomycetes</taxon>
        <taxon>Kitasatosporales</taxon>
        <taxon>Streptomycetaceae</taxon>
        <taxon>Streptomyces</taxon>
    </lineage>
</organism>
<evidence type="ECO:0000313" key="3">
    <source>
        <dbReference type="Proteomes" id="UP000037432"/>
    </source>
</evidence>
<reference evidence="2 3" key="1">
    <citation type="submission" date="2015-06" db="EMBL/GenBank/DDBJ databases">
        <authorList>
            <person name="Ju K.-S."/>
            <person name="Doroghazi J.R."/>
            <person name="Metcalf W.W."/>
        </authorList>
    </citation>
    <scope>NUCLEOTIDE SEQUENCE [LARGE SCALE GENOMIC DNA]</scope>
    <source>
        <strain evidence="2 3">NRRL 3414</strain>
    </source>
</reference>
<evidence type="ECO:0000313" key="2">
    <source>
        <dbReference type="EMBL" id="KMS74385.1"/>
    </source>
</evidence>
<name>A0A0J8C928_STRVR</name>
<dbReference type="Proteomes" id="UP000037432">
    <property type="component" value="Unassembled WGS sequence"/>
</dbReference>
<dbReference type="AlphaFoldDB" id="A0A0J8C928"/>
<proteinExistence type="predicted"/>
<dbReference type="OrthoDB" id="4306095at2"/>
<accession>A0A0J8C928</accession>
<comment type="caution">
    <text evidence="2">The sequence shown here is derived from an EMBL/GenBank/DDBJ whole genome shotgun (WGS) entry which is preliminary data.</text>
</comment>
<feature type="region of interest" description="Disordered" evidence="1">
    <location>
        <begin position="182"/>
        <end position="233"/>
    </location>
</feature>
<sequence length="233" mass="25008">MSTMPTVVITREPTGNVIAEGGDELAVTLLKRAGFVIETTPLSFWYRLPWDMGEERENQMASHATRMLTAVGYHVDLDPGLDVTRFTTPSDPKGIRVYGQQILLLTDQLNGAGTYAEAAELAEHVLDPNDGVLVRLGEFFEAAAAQVNAADTASGWDLSHVFEDAAATIVDLGTELRDAGDRMRALGPPQKRSWQESVASYYATAPSPRTGSAPAAEEPSATPPTAPKPGRAR</sequence>